<keyword evidence="1" id="KW-0732">Signal</keyword>
<comment type="caution">
    <text evidence="2">The sequence shown here is derived from an EMBL/GenBank/DDBJ whole genome shotgun (WGS) entry which is preliminary data.</text>
</comment>
<dbReference type="SUPFAM" id="SSF48208">
    <property type="entry name" value="Six-hairpin glycosidases"/>
    <property type="match status" value="1"/>
</dbReference>
<name>A0A178XIJ8_9HYPH</name>
<organism evidence="2 3">
    <name type="scientific">Sinorhizobium glycinis</name>
    <dbReference type="NCBI Taxonomy" id="1472378"/>
    <lineage>
        <taxon>Bacteria</taxon>
        <taxon>Pseudomonadati</taxon>
        <taxon>Pseudomonadota</taxon>
        <taxon>Alphaproteobacteria</taxon>
        <taxon>Hyphomicrobiales</taxon>
        <taxon>Rhizobiaceae</taxon>
        <taxon>Sinorhizobium/Ensifer group</taxon>
        <taxon>Sinorhizobium</taxon>
    </lineage>
</organism>
<evidence type="ECO:0000313" key="3">
    <source>
        <dbReference type="Proteomes" id="UP000094025"/>
    </source>
</evidence>
<dbReference type="PROSITE" id="PS51257">
    <property type="entry name" value="PROKAR_LIPOPROTEIN"/>
    <property type="match status" value="1"/>
</dbReference>
<keyword evidence="3" id="KW-1185">Reference proteome</keyword>
<feature type="chain" id="PRO_5008096895" evidence="1">
    <location>
        <begin position="26"/>
        <end position="581"/>
    </location>
</feature>
<gene>
    <name evidence="2" type="ORF">AU381_24100</name>
</gene>
<reference evidence="2 3" key="1">
    <citation type="journal article" date="2016" name="Int. J. Syst. Evol. Microbiol.">
        <title>Ensifer glycinis sp. nov., an novel rhizobial species associated with Glycine spp.</title>
        <authorList>
            <person name="Yan H."/>
            <person name="Yan J."/>
            <person name="Sui X.H."/>
            <person name="Wang E.T."/>
            <person name="Chen W.X."/>
            <person name="Zhang X.X."/>
            <person name="Chen W.F."/>
        </authorList>
    </citation>
    <scope>NUCLEOTIDE SEQUENCE [LARGE SCALE GENOMIC DNA]</scope>
    <source>
        <strain evidence="2 3">CCBAU 23380</strain>
    </source>
</reference>
<evidence type="ECO:0000256" key="1">
    <source>
        <dbReference type="SAM" id="SignalP"/>
    </source>
</evidence>
<dbReference type="Gene3D" id="1.50.10.20">
    <property type="match status" value="1"/>
</dbReference>
<evidence type="ECO:0000313" key="2">
    <source>
        <dbReference type="EMBL" id="OAP34425.1"/>
    </source>
</evidence>
<dbReference type="Proteomes" id="UP000094025">
    <property type="component" value="Unassembled WGS sequence"/>
</dbReference>
<protein>
    <submittedName>
        <fullName evidence="2">Uncharacterized protein</fullName>
    </submittedName>
</protein>
<dbReference type="STRING" id="1472378.AU381_24100"/>
<accession>A0A178XIJ8</accession>
<dbReference type="EMBL" id="LPUX01000068">
    <property type="protein sequence ID" value="OAP34425.1"/>
    <property type="molecule type" value="Genomic_DNA"/>
</dbReference>
<dbReference type="GO" id="GO:0005975">
    <property type="term" value="P:carbohydrate metabolic process"/>
    <property type="evidence" value="ECO:0007669"/>
    <property type="project" value="InterPro"/>
</dbReference>
<proteinExistence type="predicted"/>
<dbReference type="InterPro" id="IPR008928">
    <property type="entry name" value="6-hairpin_glycosidase_sf"/>
</dbReference>
<sequence length="581" mass="66589">MMTRRSRLVQVLLGSLACSATVSFASPSGRVGPIDESKVRTGLSAQVARLVDEAGVLLRLDPVPLPRAWVVLRRRGERLAGGWYSGSDARDALIRALVELTAKNPKLESRVDAIEICLPHSQESALVRKGGAVLSNVHRGIKGIVLENGEAKVMVCPTAMVAGNRSFDNVEKRFRDEHHISLSDYSDHTVARTFDAYQFLLRLKPEPVIIPMFRGNQLIAQSAVNRSTARRLKDLMAKWLISQVQPDGRMIYRYFPSRGEEAKGNNMIRQFMATVALVRLGKETGDAGIAELARKNLRYNLDHFYELNGEHGLIRYKDVRLGAVSLAALAIVEAPFRKEFESYELALRKTTEYMLRGDGSFQTFYDNRDSTDNQNFYSGETQLLWATLYEQTRDKAIIERIQRAFRYYRAWHLDEKNRNPAFIPWHTQAYVKLLLLEDHPEMREFVFEMNDWLLSMQQNDGDYPDTYGRFYDPKRPKFGPPHASSTGVYLEGLIDAYRLAVEHKEQERMARYRDAIMRGLRSLMQLQFADDVDMFYVSKRERVYGGMRTTEYDNGIRVDNVQHAFMGLQRIVKTFDGEGAW</sequence>
<dbReference type="AlphaFoldDB" id="A0A178XIJ8"/>
<feature type="signal peptide" evidence="1">
    <location>
        <begin position="1"/>
        <end position="25"/>
    </location>
</feature>